<reference evidence="6" key="1">
    <citation type="submission" date="2025-08" db="UniProtKB">
        <authorList>
            <consortium name="RefSeq"/>
        </authorList>
    </citation>
    <scope>IDENTIFICATION</scope>
</reference>
<dbReference type="FunCoup" id="A0A6P8IB91">
    <property type="interactions" value="1429"/>
</dbReference>
<evidence type="ECO:0000259" key="4">
    <source>
        <dbReference type="Pfam" id="PF04677"/>
    </source>
</evidence>
<dbReference type="InterPro" id="IPR040194">
    <property type="entry name" value="Cwf19-like"/>
</dbReference>
<dbReference type="GO" id="GO:0000398">
    <property type="term" value="P:mRNA splicing, via spliceosome"/>
    <property type="evidence" value="ECO:0007669"/>
    <property type="project" value="TreeGrafter"/>
</dbReference>
<name>A0A6P8IB91_ACTTE</name>
<feature type="domain" description="Cwf19-like C-terminal" evidence="4">
    <location>
        <begin position="325"/>
        <end position="434"/>
    </location>
</feature>
<dbReference type="InterPro" id="IPR036265">
    <property type="entry name" value="HIT-like_sf"/>
</dbReference>
<protein>
    <submittedName>
        <fullName evidence="6">CWF19-like protein 1</fullName>
    </submittedName>
</protein>
<dbReference type="Pfam" id="PF04677">
    <property type="entry name" value="CwfJ_C_1"/>
    <property type="match status" value="1"/>
</dbReference>
<feature type="region of interest" description="Disordered" evidence="2">
    <location>
        <begin position="288"/>
        <end position="320"/>
    </location>
</feature>
<accession>A0A6P8IB91</accession>
<dbReference type="GeneID" id="116298390"/>
<dbReference type="KEGG" id="aten:116298390"/>
<dbReference type="PANTHER" id="PTHR12072">
    <property type="entry name" value="CWF19, CELL CYCLE CONTROL PROTEIN"/>
    <property type="match status" value="1"/>
</dbReference>
<dbReference type="Gene3D" id="3.30.428.10">
    <property type="entry name" value="HIT-like"/>
    <property type="match status" value="1"/>
</dbReference>
<sequence length="533" mass="60909">MTTMKVLVCGEVNGKINQLYTRVKNILKKNPEFELLLCVGSFFGNTDENKKEWDSYVNRETLAPIATYILGPSDPEEMKYFDSSFLEDGKELCENITFLGRKGILTTGTGLQIAYLSGTDQSSGIKGGSTFSQEDVESLSNKSNEDKFQGVDILLTCCWPQDIIEYTSKPPDVLSVPNGSKLVSRLCYKLRPRYHFASVDGIHYERAPYRNHQVLKEPSRHVTRFISLSYVGNKEKKKYMYAFNIVPMCHMEKSKLTEQPEDVTEFPYNKLLLSSSEKSLHEKTDQGGFFFDMSRSTKQGQKRRHDGSQPQRQPRQHVGPPPLKGDCWFCLGSPKVEKHLVLSVGNLCYLALAKGGLVDDHILICPIAHFESSVKLNEETLMETEKFKQALQRMFSEEGKSCVIYERNFYTQHLQLQVVPVPKMEDTSLKKIFKEEAEMRGMEMKEILVGKPLSEAVPIGAPYFVVEFNNGDRLLHRVRGKMDLQFGREVLACDAILNMPDRADWKECKVSMDREKQLAGAFRKRFQPFDFNL</sequence>
<dbReference type="GO" id="GO:0061632">
    <property type="term" value="F:RNA lariat debranching enzyme activator activity"/>
    <property type="evidence" value="ECO:0007669"/>
    <property type="project" value="TreeGrafter"/>
</dbReference>
<keyword evidence="5" id="KW-1185">Reference proteome</keyword>
<dbReference type="InParanoid" id="A0A6P8IB91"/>
<proteinExistence type="inferred from homology"/>
<gene>
    <name evidence="6" type="primary">LOC116298390</name>
</gene>
<dbReference type="OrthoDB" id="444325at2759"/>
<dbReference type="InterPro" id="IPR006768">
    <property type="entry name" value="Cwf19-like_C_dom-1"/>
</dbReference>
<feature type="domain" description="Cwf19-like protein C-terminal" evidence="3">
    <location>
        <begin position="444"/>
        <end position="531"/>
    </location>
</feature>
<evidence type="ECO:0000313" key="6">
    <source>
        <dbReference type="RefSeq" id="XP_031562672.1"/>
    </source>
</evidence>
<dbReference type="PANTHER" id="PTHR12072:SF4">
    <property type="entry name" value="CWF19-LIKE PROTEIN 1"/>
    <property type="match status" value="1"/>
</dbReference>
<dbReference type="Pfam" id="PF04676">
    <property type="entry name" value="CwfJ_C_2"/>
    <property type="match status" value="1"/>
</dbReference>
<dbReference type="AlphaFoldDB" id="A0A6P8IB91"/>
<evidence type="ECO:0000259" key="3">
    <source>
        <dbReference type="Pfam" id="PF04676"/>
    </source>
</evidence>
<dbReference type="Proteomes" id="UP000515163">
    <property type="component" value="Unplaced"/>
</dbReference>
<dbReference type="InterPro" id="IPR006767">
    <property type="entry name" value="Cwf19-like_C_dom-2"/>
</dbReference>
<evidence type="ECO:0000256" key="1">
    <source>
        <dbReference type="ARBA" id="ARBA00006795"/>
    </source>
</evidence>
<dbReference type="SUPFAM" id="SSF54197">
    <property type="entry name" value="HIT-like"/>
    <property type="match status" value="1"/>
</dbReference>
<dbReference type="GO" id="GO:0071014">
    <property type="term" value="C:post-mRNA release spliceosomal complex"/>
    <property type="evidence" value="ECO:0007669"/>
    <property type="project" value="TreeGrafter"/>
</dbReference>
<dbReference type="CDD" id="cd07380">
    <property type="entry name" value="MPP_CWF19_N"/>
    <property type="match status" value="1"/>
</dbReference>
<organism evidence="5 6">
    <name type="scientific">Actinia tenebrosa</name>
    <name type="common">Australian red waratah sea anemone</name>
    <dbReference type="NCBI Taxonomy" id="6105"/>
    <lineage>
        <taxon>Eukaryota</taxon>
        <taxon>Metazoa</taxon>
        <taxon>Cnidaria</taxon>
        <taxon>Anthozoa</taxon>
        <taxon>Hexacorallia</taxon>
        <taxon>Actiniaria</taxon>
        <taxon>Actiniidae</taxon>
        <taxon>Actinia</taxon>
    </lineage>
</organism>
<comment type="similarity">
    <text evidence="1">Belongs to the CWF19 family.</text>
</comment>
<evidence type="ECO:0000313" key="5">
    <source>
        <dbReference type="Proteomes" id="UP000515163"/>
    </source>
</evidence>
<dbReference type="RefSeq" id="XP_031562672.1">
    <property type="nucleotide sequence ID" value="XM_031706812.1"/>
</dbReference>
<evidence type="ECO:0000256" key="2">
    <source>
        <dbReference type="SAM" id="MobiDB-lite"/>
    </source>
</evidence>